<dbReference type="Proteomes" id="UP000054279">
    <property type="component" value="Unassembled WGS sequence"/>
</dbReference>
<proteinExistence type="predicted"/>
<keyword evidence="2" id="KW-1185">Reference proteome</keyword>
<sequence length="117" mass="13174">MQELNVSTVKTRRLLKTEVGTIGTRSTARALLSDKLRHAPYPRTKRRAPNSRISRYATKASQENHRQWKSLELSKDFGTHKDSSWVITVDAQIQTLPDGGWLADVGLWVVVDAQTSS</sequence>
<evidence type="ECO:0000313" key="2">
    <source>
        <dbReference type="Proteomes" id="UP000054279"/>
    </source>
</evidence>
<organism evidence="1 2">
    <name type="scientific">Sphaerobolus stellatus (strain SS14)</name>
    <dbReference type="NCBI Taxonomy" id="990650"/>
    <lineage>
        <taxon>Eukaryota</taxon>
        <taxon>Fungi</taxon>
        <taxon>Dikarya</taxon>
        <taxon>Basidiomycota</taxon>
        <taxon>Agaricomycotina</taxon>
        <taxon>Agaricomycetes</taxon>
        <taxon>Phallomycetidae</taxon>
        <taxon>Geastrales</taxon>
        <taxon>Sphaerobolaceae</taxon>
        <taxon>Sphaerobolus</taxon>
    </lineage>
</organism>
<gene>
    <name evidence="1" type="ORF">M422DRAFT_273059</name>
</gene>
<dbReference type="AlphaFoldDB" id="A0A0C9UL50"/>
<dbReference type="HOGENOM" id="CLU_2086314_0_0_1"/>
<accession>A0A0C9UL50</accession>
<evidence type="ECO:0000313" key="1">
    <source>
        <dbReference type="EMBL" id="KIJ25920.1"/>
    </source>
</evidence>
<reference evidence="1 2" key="1">
    <citation type="submission" date="2014-06" db="EMBL/GenBank/DDBJ databases">
        <title>Evolutionary Origins and Diversification of the Mycorrhizal Mutualists.</title>
        <authorList>
            <consortium name="DOE Joint Genome Institute"/>
            <consortium name="Mycorrhizal Genomics Consortium"/>
            <person name="Kohler A."/>
            <person name="Kuo A."/>
            <person name="Nagy L.G."/>
            <person name="Floudas D."/>
            <person name="Copeland A."/>
            <person name="Barry K.W."/>
            <person name="Cichocki N."/>
            <person name="Veneault-Fourrey C."/>
            <person name="LaButti K."/>
            <person name="Lindquist E.A."/>
            <person name="Lipzen A."/>
            <person name="Lundell T."/>
            <person name="Morin E."/>
            <person name="Murat C."/>
            <person name="Riley R."/>
            <person name="Ohm R."/>
            <person name="Sun H."/>
            <person name="Tunlid A."/>
            <person name="Henrissat B."/>
            <person name="Grigoriev I.V."/>
            <person name="Hibbett D.S."/>
            <person name="Martin F."/>
        </authorList>
    </citation>
    <scope>NUCLEOTIDE SEQUENCE [LARGE SCALE GENOMIC DNA]</scope>
    <source>
        <strain evidence="1 2">SS14</strain>
    </source>
</reference>
<dbReference type="EMBL" id="KN837392">
    <property type="protein sequence ID" value="KIJ25920.1"/>
    <property type="molecule type" value="Genomic_DNA"/>
</dbReference>
<name>A0A0C9UL50_SPHS4</name>
<protein>
    <submittedName>
        <fullName evidence="1">Uncharacterized protein</fullName>
    </submittedName>
</protein>